<organism evidence="2 3">
    <name type="scientific">Actinomadura meridiana</name>
    <dbReference type="NCBI Taxonomy" id="559626"/>
    <lineage>
        <taxon>Bacteria</taxon>
        <taxon>Bacillati</taxon>
        <taxon>Actinomycetota</taxon>
        <taxon>Actinomycetes</taxon>
        <taxon>Streptosporangiales</taxon>
        <taxon>Thermomonosporaceae</taxon>
        <taxon>Actinomadura</taxon>
    </lineage>
</organism>
<gene>
    <name evidence="2" type="ORF">GCM10022254_44080</name>
</gene>
<evidence type="ECO:0000313" key="2">
    <source>
        <dbReference type="EMBL" id="GAA4235861.1"/>
    </source>
</evidence>
<dbReference type="EMBL" id="BAABAS010000015">
    <property type="protein sequence ID" value="GAA4235861.1"/>
    <property type="molecule type" value="Genomic_DNA"/>
</dbReference>
<feature type="domain" description="DUF397" evidence="1">
    <location>
        <begin position="3"/>
        <end position="55"/>
    </location>
</feature>
<dbReference type="RefSeq" id="WP_344899547.1">
    <property type="nucleotide sequence ID" value="NZ_BAABAS010000015.1"/>
</dbReference>
<name>A0ABP8C943_9ACTN</name>
<dbReference type="InterPro" id="IPR007278">
    <property type="entry name" value="DUF397"/>
</dbReference>
<evidence type="ECO:0000259" key="1">
    <source>
        <dbReference type="Pfam" id="PF04149"/>
    </source>
</evidence>
<reference evidence="3" key="1">
    <citation type="journal article" date="2019" name="Int. J. Syst. Evol. Microbiol.">
        <title>The Global Catalogue of Microorganisms (GCM) 10K type strain sequencing project: providing services to taxonomists for standard genome sequencing and annotation.</title>
        <authorList>
            <consortium name="The Broad Institute Genomics Platform"/>
            <consortium name="The Broad Institute Genome Sequencing Center for Infectious Disease"/>
            <person name="Wu L."/>
            <person name="Ma J."/>
        </authorList>
    </citation>
    <scope>NUCLEOTIDE SEQUENCE [LARGE SCALE GENOMIC DNA]</scope>
    <source>
        <strain evidence="3">JCM 17440</strain>
    </source>
</reference>
<dbReference type="Pfam" id="PF04149">
    <property type="entry name" value="DUF397"/>
    <property type="match status" value="1"/>
</dbReference>
<protein>
    <submittedName>
        <fullName evidence="2">DUF397 domain-containing protein</fullName>
    </submittedName>
</protein>
<dbReference type="Proteomes" id="UP001501710">
    <property type="component" value="Unassembled WGS sequence"/>
</dbReference>
<evidence type="ECO:0000313" key="3">
    <source>
        <dbReference type="Proteomes" id="UP001501710"/>
    </source>
</evidence>
<sequence length="62" mass="6591">MIKWRKASRSTSEGGACVEVAKFHGAVAVRDSKDPDGPAFALPISAARTLLETVKRGEHDAP</sequence>
<keyword evidence="3" id="KW-1185">Reference proteome</keyword>
<proteinExistence type="predicted"/>
<accession>A0ABP8C943</accession>
<comment type="caution">
    <text evidence="2">The sequence shown here is derived from an EMBL/GenBank/DDBJ whole genome shotgun (WGS) entry which is preliminary data.</text>
</comment>